<evidence type="ECO:0000313" key="1">
    <source>
        <dbReference type="EMBL" id="MCO5978301.1"/>
    </source>
</evidence>
<dbReference type="EMBL" id="JAMXMC010000009">
    <property type="protein sequence ID" value="MCO5978301.1"/>
    <property type="molecule type" value="Genomic_DNA"/>
</dbReference>
<evidence type="ECO:0000313" key="2">
    <source>
        <dbReference type="Proteomes" id="UP001204851"/>
    </source>
</evidence>
<reference evidence="1 2" key="1">
    <citation type="submission" date="2022-06" db="EMBL/GenBank/DDBJ databases">
        <title>Ideonella sp. NS12-5 Genome sequencing and assembly.</title>
        <authorList>
            <person name="Jung Y."/>
        </authorList>
    </citation>
    <scope>NUCLEOTIDE SEQUENCE [LARGE SCALE GENOMIC DNA]</scope>
    <source>
        <strain evidence="1 2">NS12-5</strain>
    </source>
</reference>
<keyword evidence="2" id="KW-1185">Reference proteome</keyword>
<sequence length="77" mass="8540">MDTPFHPLTELFKQLGLPAAPAEIEAWLERHRPLAQGCALAEAPVWSPAQADFLRQAVADDADWALPAEALYEQLCR</sequence>
<dbReference type="InterPro" id="IPR038086">
    <property type="entry name" value="DUF2789_sf"/>
</dbReference>
<comment type="caution">
    <text evidence="1">The sequence shown here is derived from an EMBL/GenBank/DDBJ whole genome shotgun (WGS) entry which is preliminary data.</text>
</comment>
<dbReference type="Pfam" id="PF10982">
    <property type="entry name" value="DUF2789"/>
    <property type="match status" value="1"/>
</dbReference>
<name>A0ABT1BQ00_9BURK</name>
<organism evidence="1 2">
    <name type="scientific">Ideonella oryzae</name>
    <dbReference type="NCBI Taxonomy" id="2937441"/>
    <lineage>
        <taxon>Bacteria</taxon>
        <taxon>Pseudomonadati</taxon>
        <taxon>Pseudomonadota</taxon>
        <taxon>Betaproteobacteria</taxon>
        <taxon>Burkholderiales</taxon>
        <taxon>Sphaerotilaceae</taxon>
        <taxon>Ideonella</taxon>
    </lineage>
</organism>
<gene>
    <name evidence="1" type="ORF">M0L44_16505</name>
</gene>
<proteinExistence type="predicted"/>
<dbReference type="Gene3D" id="1.10.10.1130">
    <property type="entry name" value="Uncharacterised protein PF10982, DUF2789"/>
    <property type="match status" value="1"/>
</dbReference>
<protein>
    <submittedName>
        <fullName evidence="1">DUF2789 domain-containing protein</fullName>
    </submittedName>
</protein>
<dbReference type="Proteomes" id="UP001204851">
    <property type="component" value="Unassembled WGS sequence"/>
</dbReference>
<dbReference type="RefSeq" id="WP_252770902.1">
    <property type="nucleotide sequence ID" value="NZ_JAMXMC010000009.1"/>
</dbReference>
<accession>A0ABT1BQ00</accession>
<dbReference type="InterPro" id="IPR021250">
    <property type="entry name" value="DUF2789"/>
</dbReference>